<dbReference type="GO" id="GO:0005739">
    <property type="term" value="C:mitochondrion"/>
    <property type="evidence" value="ECO:0007669"/>
    <property type="project" value="UniProtKB-SubCell"/>
</dbReference>
<dbReference type="InterPro" id="IPR006571">
    <property type="entry name" value="TLDc_dom"/>
</dbReference>
<evidence type="ECO:0000313" key="8">
    <source>
        <dbReference type="Proteomes" id="UP000629468"/>
    </source>
</evidence>
<feature type="region of interest" description="Disordered" evidence="5">
    <location>
        <begin position="60"/>
        <end position="95"/>
    </location>
</feature>
<dbReference type="PANTHER" id="PTHR23354:SF62">
    <property type="entry name" value="MUSTARD, ISOFORM V"/>
    <property type="match status" value="1"/>
</dbReference>
<evidence type="ECO:0000256" key="3">
    <source>
        <dbReference type="ARBA" id="ARBA00023128"/>
    </source>
</evidence>
<evidence type="ECO:0000313" key="7">
    <source>
        <dbReference type="EMBL" id="KAF7761633.1"/>
    </source>
</evidence>
<dbReference type="AlphaFoldDB" id="A0A8H7EWT5"/>
<keyword evidence="3" id="KW-0496">Mitochondrion</keyword>
<dbReference type="GO" id="GO:0005634">
    <property type="term" value="C:nucleus"/>
    <property type="evidence" value="ECO:0007669"/>
    <property type="project" value="TreeGrafter"/>
</dbReference>
<dbReference type="GO" id="GO:0006979">
    <property type="term" value="P:response to oxidative stress"/>
    <property type="evidence" value="ECO:0007669"/>
    <property type="project" value="TreeGrafter"/>
</dbReference>
<evidence type="ECO:0000256" key="4">
    <source>
        <dbReference type="ARBA" id="ARBA00040604"/>
    </source>
</evidence>
<evidence type="ECO:0000256" key="5">
    <source>
        <dbReference type="SAM" id="MobiDB-lite"/>
    </source>
</evidence>
<dbReference type="EMBL" id="JABXXO010000013">
    <property type="protein sequence ID" value="KAF7761633.1"/>
    <property type="molecule type" value="Genomic_DNA"/>
</dbReference>
<comment type="subcellular location">
    <subcellularLocation>
        <location evidence="1">Mitochondrion</location>
    </subcellularLocation>
</comment>
<dbReference type="PANTHER" id="PTHR23354">
    <property type="entry name" value="NUCLEOLAR PROTEIN 7/ESTROGEN RECEPTOR COACTIVATOR-RELATED"/>
    <property type="match status" value="1"/>
</dbReference>
<dbReference type="Pfam" id="PF07534">
    <property type="entry name" value="TLD"/>
    <property type="match status" value="1"/>
</dbReference>
<feature type="region of interest" description="Disordered" evidence="5">
    <location>
        <begin position="1"/>
        <end position="25"/>
    </location>
</feature>
<dbReference type="SMART" id="SM00584">
    <property type="entry name" value="TLDc"/>
    <property type="match status" value="1"/>
</dbReference>
<dbReference type="Proteomes" id="UP000629468">
    <property type="component" value="Unassembled WGS sequence"/>
</dbReference>
<comment type="similarity">
    <text evidence="2">Belongs to the OXR1 family.</text>
</comment>
<organism evidence="7 8">
    <name type="scientific">Agaricus bisporus var. burnettii</name>
    <dbReference type="NCBI Taxonomy" id="192524"/>
    <lineage>
        <taxon>Eukaryota</taxon>
        <taxon>Fungi</taxon>
        <taxon>Dikarya</taxon>
        <taxon>Basidiomycota</taxon>
        <taxon>Agaricomycotina</taxon>
        <taxon>Agaricomycetes</taxon>
        <taxon>Agaricomycetidae</taxon>
        <taxon>Agaricales</taxon>
        <taxon>Agaricineae</taxon>
        <taxon>Agaricaceae</taxon>
        <taxon>Agaricus</taxon>
    </lineage>
</organism>
<comment type="caution">
    <text evidence="7">The sequence shown here is derived from an EMBL/GenBank/DDBJ whole genome shotgun (WGS) entry which is preliminary data.</text>
</comment>
<proteinExistence type="inferred from homology"/>
<evidence type="ECO:0000256" key="1">
    <source>
        <dbReference type="ARBA" id="ARBA00004173"/>
    </source>
</evidence>
<reference evidence="7 8" key="1">
    <citation type="journal article" name="Sci. Rep.">
        <title>Telomere-to-telomere assembled and centromere annotated genomes of the two main subspecies of the button mushroom Agaricus bisporus reveal especially polymorphic chromosome ends.</title>
        <authorList>
            <person name="Sonnenberg A.S.M."/>
            <person name="Sedaghat-Telgerd N."/>
            <person name="Lavrijssen B."/>
            <person name="Ohm R.A."/>
            <person name="Hendrickx P.M."/>
            <person name="Scholtmeijer K."/>
            <person name="Baars J.J.P."/>
            <person name="van Peer A."/>
        </authorList>
    </citation>
    <scope>NUCLEOTIDE SEQUENCE [LARGE SCALE GENOMIC DNA]</scope>
    <source>
        <strain evidence="7 8">H119_p4</strain>
    </source>
</reference>
<accession>A0A8H7EWT5</accession>
<sequence length="413" mass="45242">MNSDDDFGPFVGPLDAPPSPKAVSSRTQFLEEAKASTDRNRRAILDELLAHEDDPLYFHKPAHCHPAPPIASTPTVHPEQSPPAKDSWFSSLHDRVPSPPKSLPFARSFFSLRHANTAPPAASSPSLKPDVSPFAQHVFVPIPGAPGFKPEEYDWDKGFSAELEHEAQIAGNTNEPLDPMILRSQSPAELESIKRNTTLPPSIGDYIEQKSGKVDLVGRRISTVPVLTSPLADKIHRHLPALPRLAKSWSLIYSLDQHGISLKTLYSNCETATAAALRSKTRIHGMLLVVKDSDGTIFGTWMSDGLRMSRGKEGYYGSGESFLWKWLENEGEVRIYKWTGRNNYFALCEPGFISFGGGDGAYGLYLDDTLYEGTSARSMTFDNEVLCSTLGPRLAGGAVGFECVGVEVWSVVS</sequence>
<evidence type="ECO:0000259" key="6">
    <source>
        <dbReference type="PROSITE" id="PS51886"/>
    </source>
</evidence>
<protein>
    <recommendedName>
        <fullName evidence="4">Oxidation resistance protein 1</fullName>
    </recommendedName>
</protein>
<dbReference type="PROSITE" id="PS51886">
    <property type="entry name" value="TLDC"/>
    <property type="match status" value="1"/>
</dbReference>
<gene>
    <name evidence="7" type="ORF">Agabi119p4_9625</name>
</gene>
<feature type="domain" description="TLDc" evidence="6">
    <location>
        <begin position="225"/>
        <end position="412"/>
    </location>
</feature>
<name>A0A8H7EWT5_AGABI</name>
<evidence type="ECO:0000256" key="2">
    <source>
        <dbReference type="ARBA" id="ARBA00009540"/>
    </source>
</evidence>